<reference evidence="3 5" key="1">
    <citation type="submission" date="2019-01" db="EMBL/GenBank/DDBJ databases">
        <title>Agromyces.</title>
        <authorList>
            <person name="Li J."/>
        </authorList>
    </citation>
    <scope>NUCLEOTIDE SEQUENCE [LARGE SCALE GENOMIC DNA]</scope>
    <source>
        <strain evidence="3 5">DSM 23870</strain>
    </source>
</reference>
<gene>
    <name evidence="2" type="ORF">BJ972_001526</name>
    <name evidence="4" type="ORF">ESP50_15665</name>
    <name evidence="3" type="ORF">ESP50_16260</name>
</gene>
<keyword evidence="5" id="KW-1185">Reference proteome</keyword>
<dbReference type="RefSeq" id="WP_129176861.1">
    <property type="nucleotide sequence ID" value="NZ_JACCBI010000001.1"/>
</dbReference>
<comment type="caution">
    <text evidence="3">The sequence shown here is derived from an EMBL/GenBank/DDBJ whole genome shotgun (WGS) entry which is preliminary data.</text>
</comment>
<dbReference type="Pfam" id="PF20058">
    <property type="entry name" value="DUF6457"/>
    <property type="match status" value="1"/>
</dbReference>
<evidence type="ECO:0000313" key="4">
    <source>
        <dbReference type="EMBL" id="RXZ85367.1"/>
    </source>
</evidence>
<feature type="domain" description="DUF6457" evidence="1">
    <location>
        <begin position="8"/>
        <end position="89"/>
    </location>
</feature>
<dbReference type="AlphaFoldDB" id="A0A4Q2M0N8"/>
<evidence type="ECO:0000313" key="6">
    <source>
        <dbReference type="Proteomes" id="UP000581087"/>
    </source>
</evidence>
<dbReference type="InterPro" id="IPR045598">
    <property type="entry name" value="DUF6457"/>
</dbReference>
<reference evidence="2 6" key="2">
    <citation type="submission" date="2020-07" db="EMBL/GenBank/DDBJ databases">
        <title>Sequencing the genomes of 1000 actinobacteria strains.</title>
        <authorList>
            <person name="Klenk H.-P."/>
        </authorList>
    </citation>
    <scope>NUCLEOTIDE SEQUENCE [LARGE SCALE GENOMIC DNA]</scope>
    <source>
        <strain evidence="2 6">DSM 23870</strain>
    </source>
</reference>
<dbReference type="EMBL" id="JACCBI010000001">
    <property type="protein sequence ID" value="NYD67007.1"/>
    <property type="molecule type" value="Genomic_DNA"/>
</dbReference>
<sequence length="91" mass="9352">MTDERRLPPEALDAWLAELTAHLGVDDTIAIGTVLDVARDVAHDVARPAAPLSTFVLGLALGRAGLTGDAGAAELDRLAAAVSELAARHTS</sequence>
<proteinExistence type="predicted"/>
<accession>A0A4Q2M0N8</accession>
<dbReference type="EMBL" id="SDPM01000010">
    <property type="protein sequence ID" value="RXZ85367.1"/>
    <property type="molecule type" value="Genomic_DNA"/>
</dbReference>
<dbReference type="Proteomes" id="UP000581087">
    <property type="component" value="Unassembled WGS sequence"/>
</dbReference>
<protein>
    <recommendedName>
        <fullName evidence="1">DUF6457 domain-containing protein</fullName>
    </recommendedName>
</protein>
<evidence type="ECO:0000313" key="3">
    <source>
        <dbReference type="EMBL" id="RXZ85259.1"/>
    </source>
</evidence>
<dbReference type="Proteomes" id="UP000292686">
    <property type="component" value="Unassembled WGS sequence"/>
</dbReference>
<evidence type="ECO:0000313" key="5">
    <source>
        <dbReference type="Proteomes" id="UP000292686"/>
    </source>
</evidence>
<name>A0A4Q2M0N8_9MICO</name>
<evidence type="ECO:0000313" key="2">
    <source>
        <dbReference type="EMBL" id="NYD67007.1"/>
    </source>
</evidence>
<evidence type="ECO:0000259" key="1">
    <source>
        <dbReference type="Pfam" id="PF20058"/>
    </source>
</evidence>
<organism evidence="3 5">
    <name type="scientific">Agromyces atrinae</name>
    <dbReference type="NCBI Taxonomy" id="592376"/>
    <lineage>
        <taxon>Bacteria</taxon>
        <taxon>Bacillati</taxon>
        <taxon>Actinomycetota</taxon>
        <taxon>Actinomycetes</taxon>
        <taxon>Micrococcales</taxon>
        <taxon>Microbacteriaceae</taxon>
        <taxon>Agromyces</taxon>
    </lineage>
</organism>
<dbReference type="EMBL" id="SDPM01000011">
    <property type="protein sequence ID" value="RXZ85259.1"/>
    <property type="molecule type" value="Genomic_DNA"/>
</dbReference>
<dbReference type="OrthoDB" id="4735656at2"/>